<reference evidence="2" key="1">
    <citation type="submission" date="2016-11" db="EMBL/GenBank/DDBJ databases">
        <authorList>
            <person name="Varghese N."/>
            <person name="Submissions S."/>
        </authorList>
    </citation>
    <scope>NUCLEOTIDE SEQUENCE [LARGE SCALE GENOMIC DNA]</scope>
    <source>
        <strain evidence="2">UWOS</strain>
    </source>
</reference>
<dbReference type="InterPro" id="IPR010982">
    <property type="entry name" value="Lambda_DNA-bd_dom_sf"/>
</dbReference>
<sequence length="95" mass="10586">MDLQTFLYRTGRTQTQLAQEIGVSVVTVNEWSRGNSTPKHPYCRELLLLGMQLEELFDEETAEAVRKSLGCAPFTGSVDSEQIVREGLARILAGK</sequence>
<dbReference type="SUPFAM" id="SSF47413">
    <property type="entry name" value="lambda repressor-like DNA-binding domains"/>
    <property type="match status" value="1"/>
</dbReference>
<evidence type="ECO:0000313" key="1">
    <source>
        <dbReference type="EMBL" id="SHL21488.1"/>
    </source>
</evidence>
<keyword evidence="1" id="KW-0238">DNA-binding</keyword>
<dbReference type="GO" id="GO:0003677">
    <property type="term" value="F:DNA binding"/>
    <property type="evidence" value="ECO:0007669"/>
    <property type="project" value="UniProtKB-KW"/>
</dbReference>
<dbReference type="EMBL" id="FRAW01000048">
    <property type="protein sequence ID" value="SHL21488.1"/>
    <property type="molecule type" value="Genomic_DNA"/>
</dbReference>
<dbReference type="RefSeq" id="WP_143159507.1">
    <property type="nucleotide sequence ID" value="NZ_FRAW01000048.1"/>
</dbReference>
<dbReference type="Proteomes" id="UP000184275">
    <property type="component" value="Unassembled WGS sequence"/>
</dbReference>
<dbReference type="InterPro" id="IPR001387">
    <property type="entry name" value="Cro/C1-type_HTH"/>
</dbReference>
<dbReference type="CDD" id="cd00093">
    <property type="entry name" value="HTH_XRE"/>
    <property type="match status" value="1"/>
</dbReference>
<evidence type="ECO:0000313" key="2">
    <source>
        <dbReference type="Proteomes" id="UP000184275"/>
    </source>
</evidence>
<dbReference type="AlphaFoldDB" id="A0A1M6YTA7"/>
<proteinExistence type="predicted"/>
<accession>A0A1M6YTA7</accession>
<gene>
    <name evidence="1" type="ORF">SAMN05720469_1483</name>
</gene>
<dbReference type="Gene3D" id="1.10.260.40">
    <property type="entry name" value="lambda repressor-like DNA-binding domains"/>
    <property type="match status" value="1"/>
</dbReference>
<organism evidence="1 2">
    <name type="scientific">Fibrobacter intestinalis</name>
    <dbReference type="NCBI Taxonomy" id="28122"/>
    <lineage>
        <taxon>Bacteria</taxon>
        <taxon>Pseudomonadati</taxon>
        <taxon>Fibrobacterota</taxon>
        <taxon>Fibrobacteria</taxon>
        <taxon>Fibrobacterales</taxon>
        <taxon>Fibrobacteraceae</taxon>
        <taxon>Fibrobacter</taxon>
    </lineage>
</organism>
<protein>
    <submittedName>
        <fullName evidence="1">DNA-binding transcriptional regulator, XRE-family HTH domain</fullName>
    </submittedName>
</protein>
<keyword evidence="2" id="KW-1185">Reference proteome</keyword>
<name>A0A1M6YTA7_9BACT</name>